<reference evidence="15" key="1">
    <citation type="journal article" date="2019" name="bioRxiv">
        <title>Genomics, evolutionary history and diagnostics of the Alternaria alternata species group including apple and Asian pear pathotypes.</title>
        <authorList>
            <person name="Armitage A.D."/>
            <person name="Cockerton H.M."/>
            <person name="Sreenivasaprasad S."/>
            <person name="Woodhall J.W."/>
            <person name="Lane C.R."/>
            <person name="Harrison R.J."/>
            <person name="Clarkson J.P."/>
        </authorList>
    </citation>
    <scope>NUCLEOTIDE SEQUENCE [LARGE SCALE GENOMIC DNA]</scope>
    <source>
        <strain evidence="15">FERA 1082</strain>
    </source>
</reference>
<dbReference type="FunFam" id="3.40.50.300:FF:000079">
    <property type="entry name" value="probable ATP-dependent RNA helicase DDX17"/>
    <property type="match status" value="1"/>
</dbReference>
<feature type="domain" description="Helicase C-terminal" evidence="12">
    <location>
        <begin position="901"/>
        <end position="1048"/>
    </location>
</feature>
<evidence type="ECO:0000256" key="9">
    <source>
        <dbReference type="PROSITE-ProRule" id="PRU00552"/>
    </source>
</evidence>
<evidence type="ECO:0000259" key="11">
    <source>
        <dbReference type="PROSITE" id="PS51192"/>
    </source>
</evidence>
<comment type="subcellular location">
    <subcellularLocation>
        <location evidence="1">Nucleus</location>
    </subcellularLocation>
</comment>
<dbReference type="Gene3D" id="1.20.910.10">
    <property type="entry name" value="Heme oxygenase-like"/>
    <property type="match status" value="1"/>
</dbReference>
<dbReference type="GO" id="GO:0003724">
    <property type="term" value="F:RNA helicase activity"/>
    <property type="evidence" value="ECO:0007669"/>
    <property type="project" value="UniProtKB-EC"/>
</dbReference>
<dbReference type="SUPFAM" id="SSF48613">
    <property type="entry name" value="Heme oxygenase-like"/>
    <property type="match status" value="1"/>
</dbReference>
<keyword evidence="7" id="KW-0539">Nucleus</keyword>
<dbReference type="PROSITE" id="PS51195">
    <property type="entry name" value="Q_MOTIF"/>
    <property type="match status" value="1"/>
</dbReference>
<sequence>MTLKRILVIAGSDSSGGAGLEADQKVIAAHGCYAMTATTALTAQNTLGVQDIHHTPPDFVRKQIDAVCEDVGVDVVKTGMLASPETILITADAFRRYKINTTVVDPVMVSTSGSQLLPETAISTLIQHLLPCTTLLTPNLPEAQLLLKTAGLNLSDPQNVEDIVSIAHQIQSLGPKWVLLKGGHLPLTHGRVVTTQDSEKEVILNILVGDSGVTILESPYLQSKNTHGTGCSLASAIACNLAKGMSMVKAVKKANLYVEAGIKTAVDLGQGSGPINHFHSVYMLPFTPGNFISYLLDRDDVQKPWKEYTQHDFVQSMGSGTLPVEKFMYYLVQDYLFLVQFARANALSAYKSSNLKDIGRSVQQVVTLQEEIQLHIDFCKGYGLSEADIINEEEDQATTAYTRYVLDIGMSQDYLALQIALLPCLIGYGIIAKRLYEDPSTVRVGSKYWKWIEQYVAEEYREAMMRGSELVERHAEGLSPSRVEELAGIFIHATNMERGFWDMGLRAGEEGNLQITIHTPSDSTGSPFTPVPTKHSHIMSYGGGGYGGGGGGYGGGGGRGGDRGYSNGGGYGGGSNGYSGGGGGYGGGGGGYGGGGFGGGRDGGDRMSQLGQGLKQQSWDLDTMPKFEKSFYKEDPAVTARSAAEVAEYRKEHQMTVKGENIPKPVTTFDEAGFPSYVMNEVKAQGFAKPTAIQAQGWPMALSGRDVVGVAETGSGKTLTYCLPAIVHINAQPLLAPGDGPIVLILAPTRELAVQIQQEISKFGKSSRIRNTCVYGGVPKGPQIRDLARGVEVCIATPGRLIDMLEAGKTNLRRVTYLVLDEADRMLDMGFEPQIRKIIGQIRPDRQTCMWSATWPKEVRQLAADYQKDWIQVNIGSMDLSANHRIQQIVEVCTEFEKRDRMAKHLETIMSDKDNKILIFTGTKRVADEITRFLRQDGWPALSIHGDKQQNERDWVLNEFKTGKSPIMVATDVASRGIDVRNITHVFNYDYPNNSEDYVHRIGRTGRAGANGTAITLFTTDNSKQARDLVQILTESKQQIDPRLHEMARYGGGGGGGGRWGGGRGRGGGRGGRGGWTGGNSDPIRNSRW</sequence>
<evidence type="ECO:0000256" key="8">
    <source>
        <dbReference type="ARBA" id="ARBA00047984"/>
    </source>
</evidence>
<dbReference type="SUPFAM" id="SSF53613">
    <property type="entry name" value="Ribokinase-like"/>
    <property type="match status" value="1"/>
</dbReference>
<dbReference type="SMART" id="SM00487">
    <property type="entry name" value="DEXDc"/>
    <property type="match status" value="1"/>
</dbReference>
<dbReference type="EMBL" id="PDXA01000003">
    <property type="protein sequence ID" value="RYN59791.1"/>
    <property type="molecule type" value="Genomic_DNA"/>
</dbReference>
<dbReference type="CDD" id="cd19367">
    <property type="entry name" value="TenA_C_ScTHI20-like"/>
    <property type="match status" value="1"/>
</dbReference>
<dbReference type="GO" id="GO:0005524">
    <property type="term" value="F:ATP binding"/>
    <property type="evidence" value="ECO:0007669"/>
    <property type="project" value="UniProtKB-KW"/>
</dbReference>
<dbReference type="Gene3D" id="3.40.50.300">
    <property type="entry name" value="P-loop containing nucleotide triphosphate hydrolases"/>
    <property type="match status" value="2"/>
</dbReference>
<evidence type="ECO:0000313" key="14">
    <source>
        <dbReference type="EMBL" id="RYN59791.1"/>
    </source>
</evidence>
<dbReference type="FunFam" id="3.40.50.300:FF:000008">
    <property type="entry name" value="ATP-dependent RNA helicase RhlB"/>
    <property type="match status" value="1"/>
</dbReference>
<dbReference type="AlphaFoldDB" id="A0A4Q4MU26"/>
<dbReference type="CDD" id="cd17966">
    <property type="entry name" value="DEADc_DDX5_DDX17"/>
    <property type="match status" value="1"/>
</dbReference>
<dbReference type="PANTHER" id="PTHR47958">
    <property type="entry name" value="ATP-DEPENDENT RNA HELICASE DBP3"/>
    <property type="match status" value="1"/>
</dbReference>
<evidence type="ECO:0000313" key="15">
    <source>
        <dbReference type="Proteomes" id="UP000292402"/>
    </source>
</evidence>
<evidence type="ECO:0000256" key="2">
    <source>
        <dbReference type="ARBA" id="ARBA00012552"/>
    </source>
</evidence>
<keyword evidence="5 14" id="KW-0347">Helicase</keyword>
<comment type="catalytic activity">
    <reaction evidence="8">
        <text>ATP + H2O = ADP + phosphate + H(+)</text>
        <dbReference type="Rhea" id="RHEA:13065"/>
        <dbReference type="ChEBI" id="CHEBI:15377"/>
        <dbReference type="ChEBI" id="CHEBI:15378"/>
        <dbReference type="ChEBI" id="CHEBI:30616"/>
        <dbReference type="ChEBI" id="CHEBI:43474"/>
        <dbReference type="ChEBI" id="CHEBI:456216"/>
        <dbReference type="EC" id="3.6.4.13"/>
    </reaction>
</comment>
<dbReference type="CDD" id="cd18787">
    <property type="entry name" value="SF2_C_DEAD"/>
    <property type="match status" value="1"/>
</dbReference>
<dbReference type="Proteomes" id="UP000292402">
    <property type="component" value="Unassembled WGS sequence"/>
</dbReference>
<evidence type="ECO:0000256" key="6">
    <source>
        <dbReference type="ARBA" id="ARBA00022840"/>
    </source>
</evidence>
<dbReference type="SMART" id="SM00490">
    <property type="entry name" value="HELICc"/>
    <property type="match status" value="1"/>
</dbReference>
<comment type="caution">
    <text evidence="14">The sequence shown here is derived from an EMBL/GenBank/DDBJ whole genome shotgun (WGS) entry which is preliminary data.</text>
</comment>
<keyword evidence="3" id="KW-0547">Nucleotide-binding</keyword>
<dbReference type="InterPro" id="IPR027574">
    <property type="entry name" value="Thiaminase_II"/>
</dbReference>
<evidence type="ECO:0000256" key="3">
    <source>
        <dbReference type="ARBA" id="ARBA00022741"/>
    </source>
</evidence>
<dbReference type="Pfam" id="PF03070">
    <property type="entry name" value="TENA_THI-4"/>
    <property type="match status" value="1"/>
</dbReference>
<dbReference type="GO" id="GO:0005634">
    <property type="term" value="C:nucleus"/>
    <property type="evidence" value="ECO:0007669"/>
    <property type="project" value="UniProtKB-SubCell"/>
</dbReference>
<dbReference type="InterPro" id="IPR014001">
    <property type="entry name" value="Helicase_ATP-bd"/>
</dbReference>
<feature type="domain" description="Helicase ATP-binding" evidence="11">
    <location>
        <begin position="698"/>
        <end position="873"/>
    </location>
</feature>
<evidence type="ECO:0000259" key="13">
    <source>
        <dbReference type="PROSITE" id="PS51195"/>
    </source>
</evidence>
<evidence type="ECO:0000256" key="10">
    <source>
        <dbReference type="SAM" id="MobiDB-lite"/>
    </source>
</evidence>
<dbReference type="Gene3D" id="3.40.1190.20">
    <property type="match status" value="1"/>
</dbReference>
<dbReference type="EC" id="3.6.4.13" evidence="2"/>
<keyword evidence="6" id="KW-0067">ATP-binding</keyword>
<dbReference type="InterPro" id="IPR027417">
    <property type="entry name" value="P-loop_NTPase"/>
</dbReference>
<gene>
    <name evidence="14" type="ORF">AA0114_g1471</name>
</gene>
<feature type="domain" description="DEAD-box RNA helicase Q" evidence="13">
    <location>
        <begin position="667"/>
        <end position="695"/>
    </location>
</feature>
<dbReference type="SUPFAM" id="SSF52540">
    <property type="entry name" value="P-loop containing nucleoside triphosphate hydrolases"/>
    <property type="match status" value="1"/>
</dbReference>
<dbReference type="GO" id="GO:0050334">
    <property type="term" value="F:thiaminase activity"/>
    <property type="evidence" value="ECO:0007669"/>
    <property type="project" value="InterPro"/>
</dbReference>
<organism evidence="14 15">
    <name type="scientific">Alternaria tenuissima</name>
    <dbReference type="NCBI Taxonomy" id="119927"/>
    <lineage>
        <taxon>Eukaryota</taxon>
        <taxon>Fungi</taxon>
        <taxon>Dikarya</taxon>
        <taxon>Ascomycota</taxon>
        <taxon>Pezizomycotina</taxon>
        <taxon>Dothideomycetes</taxon>
        <taxon>Pleosporomycetidae</taxon>
        <taxon>Pleosporales</taxon>
        <taxon>Pleosporineae</taxon>
        <taxon>Pleosporaceae</taxon>
        <taxon>Alternaria</taxon>
        <taxon>Alternaria sect. Alternaria</taxon>
        <taxon>Alternaria alternata complex</taxon>
    </lineage>
</organism>
<keyword evidence="4" id="KW-0378">Hydrolase</keyword>
<evidence type="ECO:0000256" key="4">
    <source>
        <dbReference type="ARBA" id="ARBA00022801"/>
    </source>
</evidence>
<dbReference type="FunFam" id="1.20.910.10:FF:000003">
    <property type="entry name" value="Hydroxymethylpyrimidine/phosphomethylpyrimidine kinase THI20"/>
    <property type="match status" value="1"/>
</dbReference>
<dbReference type="NCBIfam" id="TIGR00097">
    <property type="entry name" value="HMP-P_kinase"/>
    <property type="match status" value="1"/>
</dbReference>
<dbReference type="Pfam" id="PF00270">
    <property type="entry name" value="DEAD"/>
    <property type="match status" value="1"/>
</dbReference>
<name>A0A4Q4MU26_9PLEO</name>
<dbReference type="GO" id="GO:0009228">
    <property type="term" value="P:thiamine biosynthetic process"/>
    <property type="evidence" value="ECO:0007669"/>
    <property type="project" value="InterPro"/>
</dbReference>
<dbReference type="CDD" id="cd01169">
    <property type="entry name" value="HMPP_kinase"/>
    <property type="match status" value="1"/>
</dbReference>
<dbReference type="PROSITE" id="PS00039">
    <property type="entry name" value="DEAD_ATP_HELICASE"/>
    <property type="match status" value="1"/>
</dbReference>
<feature type="short sequence motif" description="Q motif" evidence="9">
    <location>
        <begin position="667"/>
        <end position="695"/>
    </location>
</feature>
<feature type="compositionally biased region" description="Gly residues" evidence="10">
    <location>
        <begin position="1051"/>
        <end position="1078"/>
    </location>
</feature>
<dbReference type="InterPro" id="IPR013749">
    <property type="entry name" value="PM/HMP-P_kinase-1"/>
</dbReference>
<evidence type="ECO:0000256" key="1">
    <source>
        <dbReference type="ARBA" id="ARBA00004123"/>
    </source>
</evidence>
<dbReference type="Pfam" id="PF00271">
    <property type="entry name" value="Helicase_C"/>
    <property type="match status" value="1"/>
</dbReference>
<dbReference type="InterPro" id="IPR001650">
    <property type="entry name" value="Helicase_C-like"/>
</dbReference>
<feature type="region of interest" description="Disordered" evidence="10">
    <location>
        <begin position="1051"/>
        <end position="1089"/>
    </location>
</feature>
<dbReference type="InterPro" id="IPR029056">
    <property type="entry name" value="Ribokinase-like"/>
</dbReference>
<dbReference type="PROSITE" id="PS51192">
    <property type="entry name" value="HELICASE_ATP_BIND_1"/>
    <property type="match status" value="1"/>
</dbReference>
<dbReference type="InterPro" id="IPR016084">
    <property type="entry name" value="Haem_Oase-like_multi-hlx"/>
</dbReference>
<dbReference type="Pfam" id="PF08543">
    <property type="entry name" value="Phos_pyr_kin"/>
    <property type="match status" value="1"/>
</dbReference>
<evidence type="ECO:0000259" key="12">
    <source>
        <dbReference type="PROSITE" id="PS51194"/>
    </source>
</evidence>
<dbReference type="InterPro" id="IPR004399">
    <property type="entry name" value="HMP/HMP-P_kinase_dom"/>
</dbReference>
<dbReference type="InterPro" id="IPR014014">
    <property type="entry name" value="RNA_helicase_DEAD_Q_motif"/>
</dbReference>
<evidence type="ECO:0000256" key="7">
    <source>
        <dbReference type="ARBA" id="ARBA00023242"/>
    </source>
</evidence>
<dbReference type="NCBIfam" id="TIGR04306">
    <property type="entry name" value="salvage_TenA"/>
    <property type="match status" value="1"/>
</dbReference>
<dbReference type="FunFam" id="3.40.1190.20:FF:000034">
    <property type="entry name" value="Putative hydroxymethylpyrimidine/ phosphomethylpyrimidine kinase 2"/>
    <property type="match status" value="1"/>
</dbReference>
<proteinExistence type="predicted"/>
<dbReference type="GO" id="GO:0003676">
    <property type="term" value="F:nucleic acid binding"/>
    <property type="evidence" value="ECO:0007669"/>
    <property type="project" value="InterPro"/>
</dbReference>
<protein>
    <recommendedName>
        <fullName evidence="2">RNA helicase</fullName>
        <ecNumber evidence="2">3.6.4.13</ecNumber>
    </recommendedName>
</protein>
<dbReference type="PROSITE" id="PS51194">
    <property type="entry name" value="HELICASE_CTER"/>
    <property type="match status" value="1"/>
</dbReference>
<dbReference type="InterPro" id="IPR000629">
    <property type="entry name" value="RNA-helicase_DEAD-box_CS"/>
</dbReference>
<dbReference type="InterPro" id="IPR011545">
    <property type="entry name" value="DEAD/DEAH_box_helicase_dom"/>
</dbReference>
<evidence type="ECO:0000256" key="5">
    <source>
        <dbReference type="ARBA" id="ARBA00022806"/>
    </source>
</evidence>
<dbReference type="GO" id="GO:0008972">
    <property type="term" value="F:phosphomethylpyrimidine kinase activity"/>
    <property type="evidence" value="ECO:0007669"/>
    <property type="project" value="InterPro"/>
</dbReference>
<dbReference type="InterPro" id="IPR004305">
    <property type="entry name" value="Thiaminase-2/PQQC"/>
</dbReference>
<accession>A0A4Q4MU26</accession>